<keyword evidence="1" id="KW-0805">Transcription regulation</keyword>
<dbReference type="EMBL" id="UXAW01000033">
    <property type="protein sequence ID" value="VDC20135.1"/>
    <property type="molecule type" value="Genomic_DNA"/>
</dbReference>
<dbReference type="Gene3D" id="1.20.120.530">
    <property type="entry name" value="GntR ligand-binding domain-like"/>
    <property type="match status" value="1"/>
</dbReference>
<dbReference type="Proteomes" id="UP000277498">
    <property type="component" value="Unassembled WGS sequence"/>
</dbReference>
<reference evidence="5 6" key="1">
    <citation type="submission" date="2018-11" db="EMBL/GenBank/DDBJ databases">
        <authorList>
            <person name="Criscuolo A."/>
        </authorList>
    </citation>
    <scope>NUCLEOTIDE SEQUENCE [LARGE SCALE GENOMIC DNA]</scope>
    <source>
        <strain evidence="5">ACIP111625</strain>
    </source>
</reference>
<dbReference type="OrthoDB" id="7618373at2"/>
<proteinExistence type="predicted"/>
<feature type="domain" description="HTH gntR-type" evidence="4">
    <location>
        <begin position="6"/>
        <end position="73"/>
    </location>
</feature>
<dbReference type="InterPro" id="IPR036390">
    <property type="entry name" value="WH_DNA-bd_sf"/>
</dbReference>
<dbReference type="InterPro" id="IPR036388">
    <property type="entry name" value="WH-like_DNA-bd_sf"/>
</dbReference>
<evidence type="ECO:0000259" key="4">
    <source>
        <dbReference type="PROSITE" id="PS50949"/>
    </source>
</evidence>
<keyword evidence="3" id="KW-0804">Transcription</keyword>
<dbReference type="AlphaFoldDB" id="A0A3P5WFP4"/>
<sequence length="325" mass="36312">MTAAPAYIYASIRDLLAARIGSQEIAPGTVLKEARISGQLGVSRAPVRRALALLADQGLIRAAEGQGYIVGTAEAPVHLTTRRLHEILTARPDGIDRSAAWERIFERVRDEVTACMPFGSWRIQEAELGDHYHVSRTVAREVLWRLMDRRLIGKDSKSHWIVGQMTARDLRETLELRRLLEPQALAHVAGALDRGWLNRLSARIDAAAADFPGCGPDEVDGIESALFGTLYEGLRNARMLASIRRNQISLVVQKMFRHHFPMIDDLPSLQDYGQILHHLRAGTGEVARVLLTSHLARIEPLILARLRVLSLLPPPRRMPWLTPVD</sequence>
<dbReference type="SMART" id="SM00895">
    <property type="entry name" value="FCD"/>
    <property type="match status" value="1"/>
</dbReference>
<dbReference type="CDD" id="cd07377">
    <property type="entry name" value="WHTH_GntR"/>
    <property type="match status" value="1"/>
</dbReference>
<evidence type="ECO:0000256" key="1">
    <source>
        <dbReference type="ARBA" id="ARBA00023015"/>
    </source>
</evidence>
<accession>A0A3P5WFP4</accession>
<dbReference type="SUPFAM" id="SSF46785">
    <property type="entry name" value="Winged helix' DNA-binding domain"/>
    <property type="match status" value="2"/>
</dbReference>
<dbReference type="InterPro" id="IPR008920">
    <property type="entry name" value="TF_FadR/GntR_C"/>
</dbReference>
<dbReference type="SMART" id="SM00345">
    <property type="entry name" value="HTH_GNTR"/>
    <property type="match status" value="2"/>
</dbReference>
<dbReference type="GO" id="GO:0003700">
    <property type="term" value="F:DNA-binding transcription factor activity"/>
    <property type="evidence" value="ECO:0007669"/>
    <property type="project" value="InterPro"/>
</dbReference>
<gene>
    <name evidence="5" type="ORF">XINFAN_00337</name>
</gene>
<dbReference type="Pfam" id="PF07729">
    <property type="entry name" value="FCD"/>
    <property type="match status" value="1"/>
</dbReference>
<evidence type="ECO:0000313" key="5">
    <source>
        <dbReference type="EMBL" id="VDC20135.1"/>
    </source>
</evidence>
<dbReference type="PANTHER" id="PTHR43537">
    <property type="entry name" value="TRANSCRIPTIONAL REGULATOR, GNTR FAMILY"/>
    <property type="match status" value="1"/>
</dbReference>
<dbReference type="RefSeq" id="WP_160144514.1">
    <property type="nucleotide sequence ID" value="NZ_UXAW01000033.1"/>
</dbReference>
<evidence type="ECO:0000313" key="6">
    <source>
        <dbReference type="Proteomes" id="UP000277498"/>
    </source>
</evidence>
<dbReference type="InterPro" id="IPR000524">
    <property type="entry name" value="Tscrpt_reg_HTH_GntR"/>
</dbReference>
<keyword evidence="6" id="KW-1185">Reference proteome</keyword>
<protein>
    <submittedName>
        <fullName evidence="5">Bacterial regulatory proteins, gntR family</fullName>
    </submittedName>
</protein>
<dbReference type="GO" id="GO:0003677">
    <property type="term" value="F:DNA binding"/>
    <property type="evidence" value="ECO:0007669"/>
    <property type="project" value="UniProtKB-KW"/>
</dbReference>
<dbReference type="Pfam" id="PF00392">
    <property type="entry name" value="GntR"/>
    <property type="match status" value="1"/>
</dbReference>
<dbReference type="PROSITE" id="PS50949">
    <property type="entry name" value="HTH_GNTR"/>
    <property type="match status" value="1"/>
</dbReference>
<dbReference type="InterPro" id="IPR011711">
    <property type="entry name" value="GntR_C"/>
</dbReference>
<dbReference type="PRINTS" id="PR00035">
    <property type="entry name" value="HTHGNTR"/>
</dbReference>
<evidence type="ECO:0000256" key="2">
    <source>
        <dbReference type="ARBA" id="ARBA00023125"/>
    </source>
</evidence>
<dbReference type="SUPFAM" id="SSF48008">
    <property type="entry name" value="GntR ligand-binding domain-like"/>
    <property type="match status" value="1"/>
</dbReference>
<organism evidence="5 6">
    <name type="scientific">Pseudogemmobacter humi</name>
    <dbReference type="NCBI Taxonomy" id="2483812"/>
    <lineage>
        <taxon>Bacteria</taxon>
        <taxon>Pseudomonadati</taxon>
        <taxon>Pseudomonadota</taxon>
        <taxon>Alphaproteobacteria</taxon>
        <taxon>Rhodobacterales</taxon>
        <taxon>Paracoccaceae</taxon>
        <taxon>Pseudogemmobacter</taxon>
    </lineage>
</organism>
<keyword evidence="2" id="KW-0238">DNA-binding</keyword>
<dbReference type="Gene3D" id="1.10.10.10">
    <property type="entry name" value="Winged helix-like DNA-binding domain superfamily/Winged helix DNA-binding domain"/>
    <property type="match status" value="2"/>
</dbReference>
<dbReference type="PANTHER" id="PTHR43537:SF24">
    <property type="entry name" value="GLUCONATE OPERON TRANSCRIPTIONAL REPRESSOR"/>
    <property type="match status" value="1"/>
</dbReference>
<name>A0A3P5WFP4_9RHOB</name>
<evidence type="ECO:0000256" key="3">
    <source>
        <dbReference type="ARBA" id="ARBA00023163"/>
    </source>
</evidence>